<protein>
    <submittedName>
        <fullName evidence="1">Uncharacterized protein</fullName>
    </submittedName>
</protein>
<dbReference type="Proteomes" id="UP000607653">
    <property type="component" value="Unassembled WGS sequence"/>
</dbReference>
<organism evidence="1 2">
    <name type="scientific">Nelumbo nucifera</name>
    <name type="common">Sacred lotus</name>
    <dbReference type="NCBI Taxonomy" id="4432"/>
    <lineage>
        <taxon>Eukaryota</taxon>
        <taxon>Viridiplantae</taxon>
        <taxon>Streptophyta</taxon>
        <taxon>Embryophyta</taxon>
        <taxon>Tracheophyta</taxon>
        <taxon>Spermatophyta</taxon>
        <taxon>Magnoliopsida</taxon>
        <taxon>Proteales</taxon>
        <taxon>Nelumbonaceae</taxon>
        <taxon>Nelumbo</taxon>
    </lineage>
</organism>
<dbReference type="AlphaFoldDB" id="A0A822Y9P2"/>
<dbReference type="EMBL" id="DUZY01000002">
    <property type="protein sequence ID" value="DAD29117.1"/>
    <property type="molecule type" value="Genomic_DNA"/>
</dbReference>
<name>A0A822Y9P2_NELNU</name>
<comment type="caution">
    <text evidence="1">The sequence shown here is derived from an EMBL/GenBank/DDBJ whole genome shotgun (WGS) entry which is preliminary data.</text>
</comment>
<proteinExistence type="predicted"/>
<keyword evidence="2" id="KW-1185">Reference proteome</keyword>
<accession>A0A822Y9P2</accession>
<gene>
    <name evidence="1" type="ORF">HUJ06_030585</name>
</gene>
<reference evidence="1 2" key="1">
    <citation type="journal article" date="2020" name="Mol. Biol. Evol.">
        <title>Distinct Expression and Methylation Patterns for Genes with Different Fates following a Single Whole-Genome Duplication in Flowering Plants.</title>
        <authorList>
            <person name="Shi T."/>
            <person name="Rahmani R.S."/>
            <person name="Gugger P.F."/>
            <person name="Wang M."/>
            <person name="Li H."/>
            <person name="Zhang Y."/>
            <person name="Li Z."/>
            <person name="Wang Q."/>
            <person name="Van de Peer Y."/>
            <person name="Marchal K."/>
            <person name="Chen J."/>
        </authorList>
    </citation>
    <scope>NUCLEOTIDE SEQUENCE [LARGE SCALE GENOMIC DNA]</scope>
    <source>
        <tissue evidence="1">Leaf</tissue>
    </source>
</reference>
<sequence length="74" mass="8743">MSKNPSLSLWKFDLCSTLITNWGLKRKFEIECRMLGKGCFRKILLIRKINLLSFWLGYISKTMRKPKVLIIGHQ</sequence>
<evidence type="ECO:0000313" key="1">
    <source>
        <dbReference type="EMBL" id="DAD29117.1"/>
    </source>
</evidence>
<evidence type="ECO:0000313" key="2">
    <source>
        <dbReference type="Proteomes" id="UP000607653"/>
    </source>
</evidence>